<dbReference type="InterPro" id="IPR036735">
    <property type="entry name" value="NGN_dom_sf"/>
</dbReference>
<dbReference type="KEGG" id="pgs:CPT03_07360"/>
<name>A0A2D1U3X1_9SPHI</name>
<dbReference type="AlphaFoldDB" id="A0A2D1U3X1"/>
<dbReference type="GO" id="GO:0031564">
    <property type="term" value="P:transcription antitermination"/>
    <property type="evidence" value="ECO:0007669"/>
    <property type="project" value="UniProtKB-KW"/>
</dbReference>
<sequence>MKNGLENNWYIVYTFPNLEKKIYNELTKKNIKAYLPLQNVIRQWSDRKKEIKIPMFPNYVFINSTERERFNLLKIGGVLKFITFEGKPAVVSEDEISSIMKFETMVFEIETNLVSGDEVIIVDGPFTGLQGRLFLKRGKERLGVHLSSINQSLSVEVCSSSLRKVVSQNSYN</sequence>
<dbReference type="Gene3D" id="3.30.70.940">
    <property type="entry name" value="NusG, N-terminal domain"/>
    <property type="match status" value="1"/>
</dbReference>
<evidence type="ECO:0000313" key="5">
    <source>
        <dbReference type="EMBL" id="ATP56301.1"/>
    </source>
</evidence>
<dbReference type="EMBL" id="CP024091">
    <property type="protein sequence ID" value="ATP56301.1"/>
    <property type="molecule type" value="Genomic_DNA"/>
</dbReference>
<dbReference type="InterPro" id="IPR043425">
    <property type="entry name" value="NusG-like"/>
</dbReference>
<dbReference type="OrthoDB" id="9796143at2"/>
<dbReference type="SUPFAM" id="SSF50104">
    <property type="entry name" value="Translation proteins SH3-like domain"/>
    <property type="match status" value="1"/>
</dbReference>
<dbReference type="RefSeq" id="WP_099438243.1">
    <property type="nucleotide sequence ID" value="NZ_CP024091.1"/>
</dbReference>
<reference evidence="5 6" key="1">
    <citation type="submission" date="2017-10" db="EMBL/GenBank/DDBJ databases">
        <title>Whole genome of Pedobacter ginsengisoli T01R-27 isolated from tomato rhizosphere.</title>
        <authorList>
            <person name="Weon H.-Y."/>
            <person name="Lee S.A."/>
            <person name="Sang M.K."/>
            <person name="Song J."/>
        </authorList>
    </citation>
    <scope>NUCLEOTIDE SEQUENCE [LARGE SCALE GENOMIC DNA]</scope>
    <source>
        <strain evidence="5 6">T01R-27</strain>
    </source>
</reference>
<keyword evidence="6" id="KW-1185">Reference proteome</keyword>
<dbReference type="SUPFAM" id="SSF82679">
    <property type="entry name" value="N-utilization substance G protein NusG, N-terminal domain"/>
    <property type="match status" value="1"/>
</dbReference>
<evidence type="ECO:0000256" key="2">
    <source>
        <dbReference type="ARBA" id="ARBA00023015"/>
    </source>
</evidence>
<organism evidence="5 6">
    <name type="scientific">Pedobacter ginsengisoli</name>
    <dbReference type="NCBI Taxonomy" id="363852"/>
    <lineage>
        <taxon>Bacteria</taxon>
        <taxon>Pseudomonadati</taxon>
        <taxon>Bacteroidota</taxon>
        <taxon>Sphingobacteriia</taxon>
        <taxon>Sphingobacteriales</taxon>
        <taxon>Sphingobacteriaceae</taxon>
        <taxon>Pedobacter</taxon>
    </lineage>
</organism>
<accession>A0A2D1U3X1</accession>
<evidence type="ECO:0000259" key="4">
    <source>
        <dbReference type="SMART" id="SM00738"/>
    </source>
</evidence>
<dbReference type="InterPro" id="IPR006645">
    <property type="entry name" value="NGN-like_dom"/>
</dbReference>
<protein>
    <recommendedName>
        <fullName evidence="4">NusG-like N-terminal domain-containing protein</fullName>
    </recommendedName>
</protein>
<dbReference type="PANTHER" id="PTHR30265">
    <property type="entry name" value="RHO-INTERACTING TRANSCRIPTION TERMINATION FACTOR NUSG"/>
    <property type="match status" value="1"/>
</dbReference>
<keyword evidence="1" id="KW-0889">Transcription antitermination</keyword>
<dbReference type="PANTHER" id="PTHR30265:SF4">
    <property type="entry name" value="KOW MOTIF FAMILY PROTEIN, EXPRESSED"/>
    <property type="match status" value="1"/>
</dbReference>
<gene>
    <name evidence="5" type="ORF">CPT03_07360</name>
</gene>
<proteinExistence type="predicted"/>
<dbReference type="GO" id="GO:0006354">
    <property type="term" value="P:DNA-templated transcription elongation"/>
    <property type="evidence" value="ECO:0007669"/>
    <property type="project" value="InterPro"/>
</dbReference>
<dbReference type="NCBIfam" id="NF033644">
    <property type="entry name" value="antiterm_UpxY"/>
    <property type="match status" value="1"/>
</dbReference>
<dbReference type="InterPro" id="IPR008991">
    <property type="entry name" value="Translation_prot_SH3-like_sf"/>
</dbReference>
<dbReference type="Pfam" id="PF02357">
    <property type="entry name" value="NusG"/>
    <property type="match status" value="1"/>
</dbReference>
<evidence type="ECO:0000256" key="3">
    <source>
        <dbReference type="ARBA" id="ARBA00023163"/>
    </source>
</evidence>
<keyword evidence="3" id="KW-0804">Transcription</keyword>
<feature type="domain" description="NusG-like N-terminal" evidence="4">
    <location>
        <begin position="6"/>
        <end position="103"/>
    </location>
</feature>
<dbReference type="CDD" id="cd09895">
    <property type="entry name" value="NGN_SP_UpxY"/>
    <property type="match status" value="1"/>
</dbReference>
<dbReference type="Proteomes" id="UP000223749">
    <property type="component" value="Chromosome"/>
</dbReference>
<evidence type="ECO:0000256" key="1">
    <source>
        <dbReference type="ARBA" id="ARBA00022814"/>
    </source>
</evidence>
<keyword evidence="2" id="KW-0805">Transcription regulation</keyword>
<dbReference type="SMART" id="SM00738">
    <property type="entry name" value="NGN"/>
    <property type="match status" value="1"/>
</dbReference>
<evidence type="ECO:0000313" key="6">
    <source>
        <dbReference type="Proteomes" id="UP000223749"/>
    </source>
</evidence>